<organism evidence="2 3">
    <name type="scientific">Zingiber officinale</name>
    <name type="common">Ginger</name>
    <name type="synonym">Amomum zingiber</name>
    <dbReference type="NCBI Taxonomy" id="94328"/>
    <lineage>
        <taxon>Eukaryota</taxon>
        <taxon>Viridiplantae</taxon>
        <taxon>Streptophyta</taxon>
        <taxon>Embryophyta</taxon>
        <taxon>Tracheophyta</taxon>
        <taxon>Spermatophyta</taxon>
        <taxon>Magnoliopsida</taxon>
        <taxon>Liliopsida</taxon>
        <taxon>Zingiberales</taxon>
        <taxon>Zingiberaceae</taxon>
        <taxon>Zingiber</taxon>
    </lineage>
</organism>
<comment type="caution">
    <text evidence="2">The sequence shown here is derived from an EMBL/GenBank/DDBJ whole genome shotgun (WGS) entry which is preliminary data.</text>
</comment>
<protein>
    <submittedName>
        <fullName evidence="2">Uncharacterized protein</fullName>
    </submittedName>
</protein>
<accession>A0A8J5GIP9</accession>
<dbReference type="PANTHER" id="PTHR14095:SF0">
    <property type="entry name" value="MIP22305P"/>
    <property type="match status" value="1"/>
</dbReference>
<evidence type="ECO:0000313" key="3">
    <source>
        <dbReference type="Proteomes" id="UP000734854"/>
    </source>
</evidence>
<feature type="region of interest" description="Disordered" evidence="1">
    <location>
        <begin position="21"/>
        <end position="58"/>
    </location>
</feature>
<gene>
    <name evidence="2" type="ORF">ZIOFF_033780</name>
</gene>
<dbReference type="Gene3D" id="1.10.238.230">
    <property type="match status" value="1"/>
</dbReference>
<dbReference type="Proteomes" id="UP000734854">
    <property type="component" value="Unassembled WGS sequence"/>
</dbReference>
<keyword evidence="3" id="KW-1185">Reference proteome</keyword>
<evidence type="ECO:0000256" key="1">
    <source>
        <dbReference type="SAM" id="MobiDB-lite"/>
    </source>
</evidence>
<proteinExistence type="predicted"/>
<dbReference type="GO" id="GO:0000159">
    <property type="term" value="C:protein phosphatase type 2A complex"/>
    <property type="evidence" value="ECO:0007669"/>
    <property type="project" value="TreeGrafter"/>
</dbReference>
<name>A0A8J5GIP9_ZINOF</name>
<reference evidence="2 3" key="1">
    <citation type="submission" date="2020-08" db="EMBL/GenBank/DDBJ databases">
        <title>Plant Genome Project.</title>
        <authorList>
            <person name="Zhang R.-G."/>
        </authorList>
    </citation>
    <scope>NUCLEOTIDE SEQUENCE [LARGE SCALE GENOMIC DNA]</scope>
    <source>
        <tissue evidence="2">Rhizome</tissue>
    </source>
</reference>
<dbReference type="PANTHER" id="PTHR14095">
    <property type="entry name" value="PHOSPHATASE 2A REGULATORY SUBUNIT-RELATED"/>
    <property type="match status" value="1"/>
</dbReference>
<dbReference type="GO" id="GO:0019888">
    <property type="term" value="F:protein phosphatase regulator activity"/>
    <property type="evidence" value="ECO:0007669"/>
    <property type="project" value="TreeGrafter"/>
</dbReference>
<evidence type="ECO:0000313" key="2">
    <source>
        <dbReference type="EMBL" id="KAG6508406.1"/>
    </source>
</evidence>
<feature type="compositionally biased region" description="Polar residues" evidence="1">
    <location>
        <begin position="31"/>
        <end position="46"/>
    </location>
</feature>
<sequence>MAVENGGTSTPMGKVKSLIEDAKGSPPLNVPGSSCNPTSVGNNSPPSMFPAGSVPPLSPRSKCGSPHFLKRNSNFYFHNGRPPPKALKEQCLSRIDHLFFGNMDGLQLQEFKTVTKEICKLPSFLSTSFFRKCDAECTGMLSSCMSVLHSFTLLHKVVEVCWLVGVGLFLASPHCRSSHAATRVDPGLTWRRHLLHRDREVLLKSDDGSGDDVDGLIVDLACVLTVTLPLPQAADLHHSKRSEPKVAHVSFSCQLCTSLAAVASYRLVLLSPP</sequence>
<dbReference type="AlphaFoldDB" id="A0A8J5GIP9"/>
<dbReference type="EMBL" id="JACMSC010000009">
    <property type="protein sequence ID" value="KAG6508406.1"/>
    <property type="molecule type" value="Genomic_DNA"/>
</dbReference>